<dbReference type="GO" id="GO:0005634">
    <property type="term" value="C:nucleus"/>
    <property type="evidence" value="ECO:0007669"/>
    <property type="project" value="UniProtKB-SubCell"/>
</dbReference>
<feature type="compositionally biased region" description="Polar residues" evidence="10">
    <location>
        <begin position="523"/>
        <end position="533"/>
    </location>
</feature>
<keyword evidence="8" id="KW-0539">Nucleus</keyword>
<dbReference type="GO" id="GO:0006364">
    <property type="term" value="P:rRNA processing"/>
    <property type="evidence" value="ECO:0007669"/>
    <property type="project" value="UniProtKB-KW"/>
</dbReference>
<feature type="compositionally biased region" description="Polar residues" evidence="10">
    <location>
        <begin position="180"/>
        <end position="189"/>
    </location>
</feature>
<dbReference type="EMBL" id="CAJPDQ010000025">
    <property type="protein sequence ID" value="CAF9926356.1"/>
    <property type="molecule type" value="Genomic_DNA"/>
</dbReference>
<feature type="region of interest" description="Disordered" evidence="10">
    <location>
        <begin position="382"/>
        <end position="542"/>
    </location>
</feature>
<name>A0A8H3FKM3_9LECA</name>
<feature type="region of interest" description="Disordered" evidence="10">
    <location>
        <begin position="50"/>
        <end position="224"/>
    </location>
</feature>
<dbReference type="GO" id="GO:0001522">
    <property type="term" value="P:pseudouridine synthesis"/>
    <property type="evidence" value="ECO:0007669"/>
    <property type="project" value="InterPro"/>
</dbReference>
<evidence type="ECO:0000256" key="7">
    <source>
        <dbReference type="ARBA" id="ARBA00022884"/>
    </source>
</evidence>
<keyword evidence="4" id="KW-0690">Ribosome biogenesis</keyword>
<feature type="compositionally biased region" description="Low complexity" evidence="10">
    <location>
        <begin position="582"/>
        <end position="603"/>
    </location>
</feature>
<reference evidence="11" key="1">
    <citation type="submission" date="2021-03" db="EMBL/GenBank/DDBJ databases">
        <authorList>
            <person name="Tagirdzhanova G."/>
        </authorList>
    </citation>
    <scope>NUCLEOTIDE SEQUENCE</scope>
</reference>
<evidence type="ECO:0000256" key="2">
    <source>
        <dbReference type="ARBA" id="ARBA00009801"/>
    </source>
</evidence>
<feature type="compositionally biased region" description="Acidic residues" evidence="10">
    <location>
        <begin position="383"/>
        <end position="400"/>
    </location>
</feature>
<feature type="compositionally biased region" description="Polar residues" evidence="10">
    <location>
        <begin position="621"/>
        <end position="631"/>
    </location>
</feature>
<protein>
    <recommendedName>
        <fullName evidence="3">H/ACA ribonucleoprotein complex non-core subunit NAF1</fullName>
    </recommendedName>
    <alternativeName>
        <fullName evidence="9">Nuclear assembly factor 1</fullName>
    </alternativeName>
</protein>
<organism evidence="11 12">
    <name type="scientific">Gomphillus americanus</name>
    <dbReference type="NCBI Taxonomy" id="1940652"/>
    <lineage>
        <taxon>Eukaryota</taxon>
        <taxon>Fungi</taxon>
        <taxon>Dikarya</taxon>
        <taxon>Ascomycota</taxon>
        <taxon>Pezizomycotina</taxon>
        <taxon>Lecanoromycetes</taxon>
        <taxon>OSLEUM clade</taxon>
        <taxon>Ostropomycetidae</taxon>
        <taxon>Ostropales</taxon>
        <taxon>Graphidaceae</taxon>
        <taxon>Gomphilloideae</taxon>
        <taxon>Gomphillus</taxon>
    </lineage>
</organism>
<feature type="compositionally biased region" description="Polar residues" evidence="10">
    <location>
        <begin position="1"/>
        <end position="13"/>
    </location>
</feature>
<evidence type="ECO:0000256" key="9">
    <source>
        <dbReference type="ARBA" id="ARBA00076743"/>
    </source>
</evidence>
<dbReference type="InterPro" id="IPR007504">
    <property type="entry name" value="H/ACA_rnp_Gar1/Naf1"/>
</dbReference>
<keyword evidence="12" id="KW-1185">Reference proteome</keyword>
<dbReference type="OrthoDB" id="21550at2759"/>
<feature type="compositionally biased region" description="Polar residues" evidence="10">
    <location>
        <begin position="152"/>
        <end position="165"/>
    </location>
</feature>
<feature type="compositionally biased region" description="Low complexity" evidence="10">
    <location>
        <begin position="198"/>
        <end position="214"/>
    </location>
</feature>
<dbReference type="InterPro" id="IPR040309">
    <property type="entry name" value="Naf1"/>
</dbReference>
<dbReference type="InterPro" id="IPR038664">
    <property type="entry name" value="Gar1/Naf1_Cbf5-bd_sf"/>
</dbReference>
<feature type="compositionally biased region" description="Acidic residues" evidence="10">
    <location>
        <begin position="215"/>
        <end position="224"/>
    </location>
</feature>
<dbReference type="FunFam" id="2.40.10.230:FF:000002">
    <property type="entry name" value="H/ACA ribonucleoprotein complex non-core subunit NAF1"/>
    <property type="match status" value="1"/>
</dbReference>
<feature type="compositionally biased region" description="Polar residues" evidence="10">
    <location>
        <begin position="463"/>
        <end position="478"/>
    </location>
</feature>
<dbReference type="GO" id="GO:0005732">
    <property type="term" value="C:sno(s)RNA-containing ribonucleoprotein complex"/>
    <property type="evidence" value="ECO:0007669"/>
    <property type="project" value="InterPro"/>
</dbReference>
<evidence type="ECO:0000256" key="3">
    <source>
        <dbReference type="ARBA" id="ARBA00021438"/>
    </source>
</evidence>
<evidence type="ECO:0000313" key="11">
    <source>
        <dbReference type="EMBL" id="CAF9926356.1"/>
    </source>
</evidence>
<evidence type="ECO:0000256" key="5">
    <source>
        <dbReference type="ARBA" id="ARBA00022552"/>
    </source>
</evidence>
<evidence type="ECO:0000256" key="8">
    <source>
        <dbReference type="ARBA" id="ARBA00023242"/>
    </source>
</evidence>
<feature type="compositionally biased region" description="Low complexity" evidence="10">
    <location>
        <begin position="513"/>
        <end position="522"/>
    </location>
</feature>
<dbReference type="InterPro" id="IPR009000">
    <property type="entry name" value="Transl_B-barrel_sf"/>
</dbReference>
<feature type="region of interest" description="Disordered" evidence="10">
    <location>
        <begin position="565"/>
        <end position="631"/>
    </location>
</feature>
<feature type="compositionally biased region" description="Gly residues" evidence="10">
    <location>
        <begin position="483"/>
        <end position="500"/>
    </location>
</feature>
<dbReference type="GO" id="GO:0003723">
    <property type="term" value="F:RNA binding"/>
    <property type="evidence" value="ECO:0007669"/>
    <property type="project" value="UniProtKB-KW"/>
</dbReference>
<dbReference type="SUPFAM" id="SSF50447">
    <property type="entry name" value="Translation proteins"/>
    <property type="match status" value="1"/>
</dbReference>
<keyword evidence="6" id="KW-0597">Phosphoprotein</keyword>
<dbReference type="PANTHER" id="PTHR31633">
    <property type="entry name" value="H/ACA RIBONUCLEOPROTEIN COMPLEX NON-CORE SUBUNIT NAF1"/>
    <property type="match status" value="1"/>
</dbReference>
<comment type="similarity">
    <text evidence="2">Belongs to the NAF1 family.</text>
</comment>
<dbReference type="PANTHER" id="PTHR31633:SF1">
    <property type="entry name" value="H_ACA RIBONUCLEOPROTEIN COMPLEX NON-CORE SUBUNIT NAF1"/>
    <property type="match status" value="1"/>
</dbReference>
<gene>
    <name evidence="11" type="ORF">GOMPHAMPRED_004116</name>
</gene>
<comment type="subcellular location">
    <subcellularLocation>
        <location evidence="1">Nucleus</location>
    </subcellularLocation>
</comment>
<dbReference type="Pfam" id="PF04410">
    <property type="entry name" value="Gar1"/>
    <property type="match status" value="1"/>
</dbReference>
<feature type="compositionally biased region" description="Polar residues" evidence="10">
    <location>
        <begin position="565"/>
        <end position="581"/>
    </location>
</feature>
<evidence type="ECO:0000256" key="6">
    <source>
        <dbReference type="ARBA" id="ARBA00022553"/>
    </source>
</evidence>
<feature type="region of interest" description="Disordered" evidence="10">
    <location>
        <begin position="238"/>
        <end position="261"/>
    </location>
</feature>
<sequence length="631" mass="68638">MTTEKSGNTNDNAGQDFDPYGDASPMPEVAYQELENSKDHGGVRLAAIEETKDVAGSPENNLSGLEPQNHLQNVTEDAALQSQIPGGKDNLPGLDLHHTSDAFLDPKVTPNSSAEQANGMVDQAEDEHESSPAVQAQDTIQQEDHSAEEIGSSESQSKPDSTEPTVDTEILDAEMVLQDVSLQGEQLNGNGAPEVEYDSSAAESSSDEISSSDSDGSDDSEEDYELLDPAEQARRLMEGDGSEDEGGKVNAGGSLKTANEKEDEAIEIPDIKMTPETKIEELGKIEAVVGNMILIKAKTSGEYQVLESGSVLCTSERVVIGVVTETLGRVQEPLYCVRFSNTHTISTFGLERTTPIYYIPEHSYFVFTQALQGIKGSDASNINDEEVGGDEIEFSDDEAEAQYKRQKKLQKQDRKGPRGGSNRGRGDSSRGTPRAQENESAISLPYDDVNMDDQLYTPLVRPSSLNNPGQLTSHEQASNGYSRGPGGTRGFGGRGRGGNRGRADRNNHFAGRQQTTPSSSQSMPAHTFTQPRDQYTQPQILQPQIPYQTQAYQPPHPYNQYNQVQFSGQQHPYPPQYNQSNQWQSAFPQAQQQTQQVPFQANPSQSGMPNLPPGAFYNPAFFTNQPGNPAG</sequence>
<dbReference type="Proteomes" id="UP000664169">
    <property type="component" value="Unassembled WGS sequence"/>
</dbReference>
<evidence type="ECO:0000256" key="1">
    <source>
        <dbReference type="ARBA" id="ARBA00004123"/>
    </source>
</evidence>
<feature type="region of interest" description="Disordered" evidence="10">
    <location>
        <begin position="1"/>
        <end position="27"/>
    </location>
</feature>
<evidence type="ECO:0000313" key="12">
    <source>
        <dbReference type="Proteomes" id="UP000664169"/>
    </source>
</evidence>
<evidence type="ECO:0000256" key="10">
    <source>
        <dbReference type="SAM" id="MobiDB-lite"/>
    </source>
</evidence>
<proteinExistence type="inferred from homology"/>
<accession>A0A8H3FKM3</accession>
<dbReference type="Gene3D" id="2.40.10.230">
    <property type="entry name" value="Probable tRNA pseudouridine synthase domain"/>
    <property type="match status" value="1"/>
</dbReference>
<dbReference type="AlphaFoldDB" id="A0A8H3FKM3"/>
<keyword evidence="5" id="KW-0698">rRNA processing</keyword>
<evidence type="ECO:0000256" key="4">
    <source>
        <dbReference type="ARBA" id="ARBA00022517"/>
    </source>
</evidence>
<keyword evidence="7" id="KW-0694">RNA-binding</keyword>
<dbReference type="GO" id="GO:0000493">
    <property type="term" value="P:box H/ACA snoRNP assembly"/>
    <property type="evidence" value="ECO:0007669"/>
    <property type="project" value="InterPro"/>
</dbReference>
<comment type="caution">
    <text evidence="11">The sequence shown here is derived from an EMBL/GenBank/DDBJ whole genome shotgun (WGS) entry which is preliminary data.</text>
</comment>
<feature type="compositionally biased region" description="Polar residues" evidence="10">
    <location>
        <begin position="69"/>
        <end position="84"/>
    </location>
</feature>